<dbReference type="RefSeq" id="XP_040801992.1">
    <property type="nucleotide sequence ID" value="XM_040944538.1"/>
</dbReference>
<feature type="region of interest" description="Disordered" evidence="1">
    <location>
        <begin position="37"/>
        <end position="66"/>
    </location>
</feature>
<gene>
    <name evidence="2" type="ORF">BO72DRAFT_447438</name>
</gene>
<accession>A0A8G1RSP7</accession>
<proteinExistence type="predicted"/>
<protein>
    <submittedName>
        <fullName evidence="2">Uncharacterized protein</fullName>
    </submittedName>
</protein>
<evidence type="ECO:0000313" key="3">
    <source>
        <dbReference type="Proteomes" id="UP000249789"/>
    </source>
</evidence>
<dbReference type="EMBL" id="KZ824639">
    <property type="protein sequence ID" value="RAK77982.1"/>
    <property type="molecule type" value="Genomic_DNA"/>
</dbReference>
<dbReference type="AlphaFoldDB" id="A0A8G1RSP7"/>
<sequence>MSTPHIIVLTHSISSALTCCGRVSAVGKMEEWMDSWRDQGRPPVTVTDSMCRDSVNRDDQSDQEDS</sequence>
<feature type="compositionally biased region" description="Basic and acidic residues" evidence="1">
    <location>
        <begin position="50"/>
        <end position="60"/>
    </location>
</feature>
<reference evidence="2 3" key="1">
    <citation type="submission" date="2018-02" db="EMBL/GenBank/DDBJ databases">
        <title>The genomes of Aspergillus section Nigri reveals drivers in fungal speciation.</title>
        <authorList>
            <consortium name="DOE Joint Genome Institute"/>
            <person name="Vesth T.C."/>
            <person name="Nybo J."/>
            <person name="Theobald S."/>
            <person name="Brandl J."/>
            <person name="Frisvad J.C."/>
            <person name="Nielsen K.F."/>
            <person name="Lyhne E.K."/>
            <person name="Kogle M.E."/>
            <person name="Kuo A."/>
            <person name="Riley R."/>
            <person name="Clum A."/>
            <person name="Nolan M."/>
            <person name="Lipzen A."/>
            <person name="Salamov A."/>
            <person name="Henrissat B."/>
            <person name="Wiebenga A."/>
            <person name="De vries R.P."/>
            <person name="Grigoriev I.V."/>
            <person name="Mortensen U.H."/>
            <person name="Andersen M.R."/>
            <person name="Baker S.E."/>
        </authorList>
    </citation>
    <scope>NUCLEOTIDE SEQUENCE [LARGE SCALE GENOMIC DNA]</scope>
    <source>
        <strain evidence="2 3">CBS 313.89</strain>
    </source>
</reference>
<dbReference type="VEuPathDB" id="FungiDB:BO72DRAFT_447438"/>
<name>A0A8G1RSP7_9EURO</name>
<dbReference type="Proteomes" id="UP000249789">
    <property type="component" value="Unassembled WGS sequence"/>
</dbReference>
<organism evidence="2 3">
    <name type="scientific">Aspergillus fijiensis CBS 313.89</name>
    <dbReference type="NCBI Taxonomy" id="1448319"/>
    <lineage>
        <taxon>Eukaryota</taxon>
        <taxon>Fungi</taxon>
        <taxon>Dikarya</taxon>
        <taxon>Ascomycota</taxon>
        <taxon>Pezizomycotina</taxon>
        <taxon>Eurotiomycetes</taxon>
        <taxon>Eurotiomycetidae</taxon>
        <taxon>Eurotiales</taxon>
        <taxon>Aspergillaceae</taxon>
        <taxon>Aspergillus</taxon>
    </lineage>
</organism>
<keyword evidence="3" id="KW-1185">Reference proteome</keyword>
<dbReference type="GeneID" id="63861871"/>
<evidence type="ECO:0000313" key="2">
    <source>
        <dbReference type="EMBL" id="RAK77982.1"/>
    </source>
</evidence>
<evidence type="ECO:0000256" key="1">
    <source>
        <dbReference type="SAM" id="MobiDB-lite"/>
    </source>
</evidence>